<name>A0AAE4C183_9FLAO</name>
<organism evidence="1 2">
    <name type="scientific">Chryseobacterium rhizosphaerae</name>
    <dbReference type="NCBI Taxonomy" id="395937"/>
    <lineage>
        <taxon>Bacteria</taxon>
        <taxon>Pseudomonadati</taxon>
        <taxon>Bacteroidota</taxon>
        <taxon>Flavobacteriia</taxon>
        <taxon>Flavobacteriales</taxon>
        <taxon>Weeksellaceae</taxon>
        <taxon>Chryseobacterium group</taxon>
        <taxon>Chryseobacterium</taxon>
    </lineage>
</organism>
<evidence type="ECO:0000313" key="2">
    <source>
        <dbReference type="Proteomes" id="UP001184861"/>
    </source>
</evidence>
<dbReference type="EMBL" id="JAVDQY010000001">
    <property type="protein sequence ID" value="MDR6525243.1"/>
    <property type="molecule type" value="Genomic_DNA"/>
</dbReference>
<gene>
    <name evidence="1" type="ORF">J2787_000613</name>
</gene>
<evidence type="ECO:0000313" key="1">
    <source>
        <dbReference type="EMBL" id="MDR6525243.1"/>
    </source>
</evidence>
<dbReference type="RefSeq" id="WP_284459863.1">
    <property type="nucleotide sequence ID" value="NZ_JAVDQY010000001.1"/>
</dbReference>
<proteinExistence type="predicted"/>
<accession>A0AAE4C183</accession>
<dbReference type="PROSITE" id="PS51257">
    <property type="entry name" value="PROKAR_LIPOPROTEIN"/>
    <property type="match status" value="1"/>
</dbReference>
<dbReference type="AlphaFoldDB" id="A0AAE4C183"/>
<dbReference type="Proteomes" id="UP001184861">
    <property type="component" value="Unassembled WGS sequence"/>
</dbReference>
<reference evidence="1" key="1">
    <citation type="submission" date="2023-07" db="EMBL/GenBank/DDBJ databases">
        <title>Sorghum-associated microbial communities from plants grown in Nebraska, USA.</title>
        <authorList>
            <person name="Schachtman D."/>
        </authorList>
    </citation>
    <scope>NUCLEOTIDE SEQUENCE</scope>
    <source>
        <strain evidence="1">DS2360</strain>
    </source>
</reference>
<comment type="caution">
    <text evidence="1">The sequence shown here is derived from an EMBL/GenBank/DDBJ whole genome shotgun (WGS) entry which is preliminary data.</text>
</comment>
<protein>
    <submittedName>
        <fullName evidence="1">Uncharacterized protein</fullName>
    </submittedName>
</protein>
<sequence length="374" mass="43095">MKPLSQFFISSMVVVFVGCNPQNKTSETHKPEAEVTQKNITFADFKKIKGVDNVQDVPFQLFTRLDSVRFFVAPDKDAAHLKIAYNKLDNYYGFEEFDDFYSIHYSINNNISNSIEAFVLKSEFTAAFDLTLQGVDLYEIRSSVFKKSQDVKNKSFSTYGTITEVSEQEFKTASNKRIDEVLIKDPHVILEGNKWLYINSTTEKKLITQHENVSTEDGLLSYEYIGVSPYLYLQVFKESSMETSDTYYSFYNVKSTANFQLFTAGYPQILPKKNWISYIVSNNDVGSDFAISTYVAESYNLEDLLYVNFTKFKIADGTKAFWADDETFYAEVYPTNSASSNGKKQKAAFIKIKLKADLFRMKKKYYNPYSNWPN</sequence>